<keyword evidence="2" id="KW-1185">Reference proteome</keyword>
<evidence type="ECO:0000313" key="2">
    <source>
        <dbReference type="Proteomes" id="UP001642540"/>
    </source>
</evidence>
<comment type="caution">
    <text evidence="1">The sequence shown here is derived from an EMBL/GenBank/DDBJ whole genome shotgun (WGS) entry which is preliminary data.</text>
</comment>
<proteinExistence type="predicted"/>
<dbReference type="EMBL" id="CAXLJM020000039">
    <property type="protein sequence ID" value="CAL8107990.1"/>
    <property type="molecule type" value="Genomic_DNA"/>
</dbReference>
<gene>
    <name evidence="1" type="ORF">ODALV1_LOCUS12838</name>
</gene>
<reference evidence="1 2" key="1">
    <citation type="submission" date="2024-08" db="EMBL/GenBank/DDBJ databases">
        <authorList>
            <person name="Cucini C."/>
            <person name="Frati F."/>
        </authorList>
    </citation>
    <scope>NUCLEOTIDE SEQUENCE [LARGE SCALE GENOMIC DNA]</scope>
</reference>
<evidence type="ECO:0000313" key="1">
    <source>
        <dbReference type="EMBL" id="CAL8107990.1"/>
    </source>
</evidence>
<accession>A0ABP1QMW7</accession>
<protein>
    <submittedName>
        <fullName evidence="1">Uncharacterized protein</fullName>
    </submittedName>
</protein>
<organism evidence="1 2">
    <name type="scientific">Orchesella dallaii</name>
    <dbReference type="NCBI Taxonomy" id="48710"/>
    <lineage>
        <taxon>Eukaryota</taxon>
        <taxon>Metazoa</taxon>
        <taxon>Ecdysozoa</taxon>
        <taxon>Arthropoda</taxon>
        <taxon>Hexapoda</taxon>
        <taxon>Collembola</taxon>
        <taxon>Entomobryomorpha</taxon>
        <taxon>Entomobryoidea</taxon>
        <taxon>Orchesellidae</taxon>
        <taxon>Orchesellinae</taxon>
        <taxon>Orchesella</taxon>
    </lineage>
</organism>
<sequence>MGSLEDTVASLDAQLRESRAQNRIKDKLLIVANIRIKLRNLVGAFETLMIQLQYQIINFDGKYMKYLKRVGMLFPYLTTLPEHRSYAIQYSVIEQRYSWVFSTFNTFNNNFVFGVQKRHDAVAFIQPLLMDHHIDYKNMTVEELDEVLDQHEIGIA</sequence>
<name>A0ABP1QMW7_9HEXA</name>
<dbReference type="Proteomes" id="UP001642540">
    <property type="component" value="Unassembled WGS sequence"/>
</dbReference>